<dbReference type="Pfam" id="PF08708">
    <property type="entry name" value="PriCT_1"/>
    <property type="match status" value="1"/>
</dbReference>
<accession>W7DAV4</accession>
<dbReference type="RefSeq" id="WP_174391351.1">
    <property type="nucleotide sequence ID" value="NZ_AODM01000082.1"/>
</dbReference>
<dbReference type="InterPro" id="IPR014820">
    <property type="entry name" value="PriCT_1"/>
</dbReference>
<sequence length="360" mass="40763">KILKHAFAAELPNVDRGCNDFGFFRAPNLENVVFENIRETFDYANLMSWSQVYSDKHDRPQLHVVEKPDNVAKATKQKWFADLIQLTNIQGRKGQYGRNNALFTLGLACYSSAMSYEEAFDLLDEFNTNLQQSVTLREMEKTLKSAYSGKYQGANLEFIQGILETYDSGNEMEHSTSFIFSNPGVRVFRKHRKSRESRTYSHFAEWEADLEAYIQNNLLHGQTFLEKSQRELSEETQIPLATLKKLLKQSKRIISKVEGKGRFAATLISTNAIVVEQAIRHALTKKQDQKDKYLAFLGTFSEAAEFIGAKLTSTPTTSGAKSAILKGLPVGDSMGHEVWNLLENTYRTRRQADVSASDTG</sequence>
<reference evidence="2 3" key="1">
    <citation type="submission" date="2012-12" db="EMBL/GenBank/DDBJ databases">
        <title>Novel taxa of Listeriaceae from agricultural environments in the United States.</title>
        <authorList>
            <person name="den Bakker H.C."/>
            <person name="Allred A."/>
            <person name="Warchocki S."/>
            <person name="Wright E.M."/>
            <person name="Burrell A."/>
            <person name="Nightingale K.K."/>
            <person name="Kephart D."/>
            <person name="Wiedmann M."/>
        </authorList>
    </citation>
    <scope>NUCLEOTIDE SEQUENCE [LARGE SCALE GENOMIC DNA]</scope>
    <source>
        <strain evidence="2 3">FSL S10-1203</strain>
    </source>
</reference>
<dbReference type="AlphaFoldDB" id="W7DAV4"/>
<name>W7DAV4_9LIST</name>
<dbReference type="EMBL" id="AODM01000082">
    <property type="protein sequence ID" value="EUJ44676.1"/>
    <property type="molecule type" value="Genomic_DNA"/>
</dbReference>
<protein>
    <submittedName>
        <fullName evidence="2">Replication initiation protein</fullName>
    </submittedName>
</protein>
<evidence type="ECO:0000313" key="3">
    <source>
        <dbReference type="Proteomes" id="UP000019241"/>
    </source>
</evidence>
<organism evidence="2 3">
    <name type="scientific">Listeria fleischmannii FSL S10-1203</name>
    <dbReference type="NCBI Taxonomy" id="1265822"/>
    <lineage>
        <taxon>Bacteria</taxon>
        <taxon>Bacillati</taxon>
        <taxon>Bacillota</taxon>
        <taxon>Bacilli</taxon>
        <taxon>Bacillales</taxon>
        <taxon>Listeriaceae</taxon>
        <taxon>Listeria</taxon>
    </lineage>
</organism>
<evidence type="ECO:0000259" key="1">
    <source>
        <dbReference type="Pfam" id="PF08708"/>
    </source>
</evidence>
<feature type="domain" description="Primase C-terminal 1" evidence="1">
    <location>
        <begin position="89"/>
        <end position="152"/>
    </location>
</feature>
<gene>
    <name evidence="2" type="ORF">MCOL2_19651</name>
</gene>
<dbReference type="PATRIC" id="fig|1265822.4.peg.4016"/>
<evidence type="ECO:0000313" key="2">
    <source>
        <dbReference type="EMBL" id="EUJ44676.1"/>
    </source>
</evidence>
<feature type="non-terminal residue" evidence="2">
    <location>
        <position position="1"/>
    </location>
</feature>
<proteinExistence type="predicted"/>
<dbReference type="Proteomes" id="UP000019241">
    <property type="component" value="Unassembled WGS sequence"/>
</dbReference>
<comment type="caution">
    <text evidence="2">The sequence shown here is derived from an EMBL/GenBank/DDBJ whole genome shotgun (WGS) entry which is preliminary data.</text>
</comment>